<feature type="non-terminal residue" evidence="1">
    <location>
        <position position="1"/>
    </location>
</feature>
<proteinExistence type="predicted"/>
<name>X1TEQ5_9ZZZZ</name>
<protein>
    <submittedName>
        <fullName evidence="1">Uncharacterized protein</fullName>
    </submittedName>
</protein>
<sequence>IYYVGYFINKYITKAEKYNFSRKIKYKIMEDYYE</sequence>
<organism evidence="1">
    <name type="scientific">marine sediment metagenome</name>
    <dbReference type="NCBI Taxonomy" id="412755"/>
    <lineage>
        <taxon>unclassified sequences</taxon>
        <taxon>metagenomes</taxon>
        <taxon>ecological metagenomes</taxon>
    </lineage>
</organism>
<evidence type="ECO:0000313" key="1">
    <source>
        <dbReference type="EMBL" id="GAJ03798.1"/>
    </source>
</evidence>
<dbReference type="AlphaFoldDB" id="X1TEQ5"/>
<gene>
    <name evidence="1" type="ORF">S12H4_50120</name>
</gene>
<comment type="caution">
    <text evidence="1">The sequence shown here is derived from an EMBL/GenBank/DDBJ whole genome shotgun (WGS) entry which is preliminary data.</text>
</comment>
<dbReference type="EMBL" id="BARW01031524">
    <property type="protein sequence ID" value="GAJ03798.1"/>
    <property type="molecule type" value="Genomic_DNA"/>
</dbReference>
<reference evidence="1" key="1">
    <citation type="journal article" date="2014" name="Front. Microbiol.">
        <title>High frequency of phylogenetically diverse reductive dehalogenase-homologous genes in deep subseafloor sedimentary metagenomes.</title>
        <authorList>
            <person name="Kawai M."/>
            <person name="Futagami T."/>
            <person name="Toyoda A."/>
            <person name="Takaki Y."/>
            <person name="Nishi S."/>
            <person name="Hori S."/>
            <person name="Arai W."/>
            <person name="Tsubouchi T."/>
            <person name="Morono Y."/>
            <person name="Uchiyama I."/>
            <person name="Ito T."/>
            <person name="Fujiyama A."/>
            <person name="Inagaki F."/>
            <person name="Takami H."/>
        </authorList>
    </citation>
    <scope>NUCLEOTIDE SEQUENCE</scope>
    <source>
        <strain evidence="1">Expedition CK06-06</strain>
    </source>
</reference>
<accession>X1TEQ5</accession>